<sequence length="140" mass="15556">DDDSLRGYDGANQFVYGQKIKFPVITITEPDQLDEATNLLVWVNRSGFTFNITAIYSWSDDDNVGFTLVEITDPHDFTAVTTIEAITIATDGTGVYYNDLTSGIDHTAIEHTHLIVFNNSADTPDYVSFVIEGYFDADVD</sequence>
<name>X1CHR6_9ZZZZ</name>
<dbReference type="AlphaFoldDB" id="X1CHR6"/>
<evidence type="ECO:0000313" key="1">
    <source>
        <dbReference type="EMBL" id="GAG83781.1"/>
    </source>
</evidence>
<protein>
    <submittedName>
        <fullName evidence="1">Uncharacterized protein</fullName>
    </submittedName>
</protein>
<dbReference type="EMBL" id="BART01010001">
    <property type="protein sequence ID" value="GAG83781.1"/>
    <property type="molecule type" value="Genomic_DNA"/>
</dbReference>
<gene>
    <name evidence="1" type="ORF">S01H4_21953</name>
</gene>
<reference evidence="1" key="1">
    <citation type="journal article" date="2014" name="Front. Microbiol.">
        <title>High frequency of phylogenetically diverse reductive dehalogenase-homologous genes in deep subseafloor sedimentary metagenomes.</title>
        <authorList>
            <person name="Kawai M."/>
            <person name="Futagami T."/>
            <person name="Toyoda A."/>
            <person name="Takaki Y."/>
            <person name="Nishi S."/>
            <person name="Hori S."/>
            <person name="Arai W."/>
            <person name="Tsubouchi T."/>
            <person name="Morono Y."/>
            <person name="Uchiyama I."/>
            <person name="Ito T."/>
            <person name="Fujiyama A."/>
            <person name="Inagaki F."/>
            <person name="Takami H."/>
        </authorList>
    </citation>
    <scope>NUCLEOTIDE SEQUENCE</scope>
    <source>
        <strain evidence="1">Expedition CK06-06</strain>
    </source>
</reference>
<accession>X1CHR6</accession>
<organism evidence="1">
    <name type="scientific">marine sediment metagenome</name>
    <dbReference type="NCBI Taxonomy" id="412755"/>
    <lineage>
        <taxon>unclassified sequences</taxon>
        <taxon>metagenomes</taxon>
        <taxon>ecological metagenomes</taxon>
    </lineage>
</organism>
<feature type="non-terminal residue" evidence="1">
    <location>
        <position position="1"/>
    </location>
</feature>
<comment type="caution">
    <text evidence="1">The sequence shown here is derived from an EMBL/GenBank/DDBJ whole genome shotgun (WGS) entry which is preliminary data.</text>
</comment>
<proteinExistence type="predicted"/>